<dbReference type="Gene3D" id="2.40.160.20">
    <property type="match status" value="1"/>
</dbReference>
<sequence>MTKRLSLFLIGCICVFAMLRAQKQPACRELFLESSVGGAFHVTPEQSINPWLCLNNYSKSDAIVTLGAKFFWSKAWGAQLRVLWNPATLGYLYDGYTDDGTVLDNQHVIVSRDRLVGNVAVGLVYRSCFGRWRVQPYFNIGITKFSEACFSSYIRHLGTNDVDSFFLKMKRKNNISFSLLPGLHIAYRLEENVCVYADVSYAMHSGTAVGEYTLNNLYTQELRERQSFKDKHANALLLGVGVSVKFF</sequence>
<dbReference type="EMBL" id="SLXB01000023">
    <property type="protein sequence ID" value="TCO88954.1"/>
    <property type="molecule type" value="Genomic_DNA"/>
</dbReference>
<accession>A0A4R2LGW5</accession>
<evidence type="ECO:0000313" key="2">
    <source>
        <dbReference type="Proteomes" id="UP000295600"/>
    </source>
</evidence>
<dbReference type="Proteomes" id="UP000295600">
    <property type="component" value="Unassembled WGS sequence"/>
</dbReference>
<dbReference type="AlphaFoldDB" id="A0A4R2LGW5"/>
<gene>
    <name evidence="1" type="ORF">EV202_12362</name>
</gene>
<reference evidence="1 2" key="1">
    <citation type="submission" date="2019-03" db="EMBL/GenBank/DDBJ databases">
        <title>Genomic Encyclopedia of Type Strains, Phase IV (KMG-IV): sequencing the most valuable type-strain genomes for metagenomic binning, comparative biology and taxonomic classification.</title>
        <authorList>
            <person name="Goeker M."/>
        </authorList>
    </citation>
    <scope>NUCLEOTIDE SEQUENCE [LARGE SCALE GENOMIC DNA]</scope>
    <source>
        <strain evidence="1 2">DSM 23917</strain>
    </source>
</reference>
<protein>
    <recommendedName>
        <fullName evidence="3">Outer membrane protein beta-barrel domain-containing protein</fullName>
    </recommendedName>
</protein>
<comment type="caution">
    <text evidence="1">The sequence shown here is derived from an EMBL/GenBank/DDBJ whole genome shotgun (WGS) entry which is preliminary data.</text>
</comment>
<proteinExistence type="predicted"/>
<evidence type="ECO:0008006" key="3">
    <source>
        <dbReference type="Google" id="ProtNLM"/>
    </source>
</evidence>
<evidence type="ECO:0000313" key="1">
    <source>
        <dbReference type="EMBL" id="TCO88954.1"/>
    </source>
</evidence>
<organism evidence="1 2">
    <name type="scientific">Prevotella heparinolytica</name>
    <dbReference type="NCBI Taxonomy" id="28113"/>
    <lineage>
        <taxon>Bacteria</taxon>
        <taxon>Pseudomonadati</taxon>
        <taxon>Bacteroidota</taxon>
        <taxon>Bacteroidia</taxon>
        <taxon>Bacteroidales</taxon>
        <taxon>Bacteroidaceae</taxon>
        <taxon>Bacteroides</taxon>
    </lineage>
</organism>
<name>A0A4R2LGW5_9BACE</name>